<proteinExistence type="predicted"/>
<organism evidence="1 2">
    <name type="scientific">Nonomuraea thailandensis</name>
    <dbReference type="NCBI Taxonomy" id="1188745"/>
    <lineage>
        <taxon>Bacteria</taxon>
        <taxon>Bacillati</taxon>
        <taxon>Actinomycetota</taxon>
        <taxon>Actinomycetes</taxon>
        <taxon>Streptosporangiales</taxon>
        <taxon>Streptosporangiaceae</taxon>
        <taxon>Nonomuraea</taxon>
    </lineage>
</organism>
<name>A0A9X2K8P2_9ACTN</name>
<dbReference type="EMBL" id="JAMZEB010000002">
    <property type="protein sequence ID" value="MCP2364343.1"/>
    <property type="molecule type" value="Genomic_DNA"/>
</dbReference>
<reference evidence="1" key="1">
    <citation type="submission" date="2022-06" db="EMBL/GenBank/DDBJ databases">
        <title>Sequencing the genomes of 1000 actinobacteria strains.</title>
        <authorList>
            <person name="Klenk H.-P."/>
        </authorList>
    </citation>
    <scope>NUCLEOTIDE SEQUENCE</scope>
    <source>
        <strain evidence="1">DSM 46694</strain>
    </source>
</reference>
<sequence length="152" mass="17817">MSRIEFSYGAPEHGWSVVTIAHEGREARMVVSYVTDALRDLLYSLVRVTQGDDIRFSWDAEPTEYRWMFTHEDDAVRVRVLRFRDGRRPEPDDAGQEVFALQSEVSPLVRAVVRSVRRLLFEMGEEEYARQWTGQAFPLRELNALESWLKDH</sequence>
<keyword evidence="2" id="KW-1185">Reference proteome</keyword>
<comment type="caution">
    <text evidence="1">The sequence shown here is derived from an EMBL/GenBank/DDBJ whole genome shotgun (WGS) entry which is preliminary data.</text>
</comment>
<dbReference type="AlphaFoldDB" id="A0A9X2K8P2"/>
<protein>
    <submittedName>
        <fullName evidence="1">Uncharacterized protein</fullName>
    </submittedName>
</protein>
<gene>
    <name evidence="1" type="ORF">HD597_011363</name>
</gene>
<dbReference type="Proteomes" id="UP001139648">
    <property type="component" value="Unassembled WGS sequence"/>
</dbReference>
<accession>A0A9X2K8P2</accession>
<dbReference type="RefSeq" id="WP_253756718.1">
    <property type="nucleotide sequence ID" value="NZ_BAABKA010000012.1"/>
</dbReference>
<evidence type="ECO:0000313" key="2">
    <source>
        <dbReference type="Proteomes" id="UP001139648"/>
    </source>
</evidence>
<evidence type="ECO:0000313" key="1">
    <source>
        <dbReference type="EMBL" id="MCP2364343.1"/>
    </source>
</evidence>